<keyword evidence="1" id="KW-0812">Transmembrane</keyword>
<proteinExistence type="predicted"/>
<feature type="transmembrane region" description="Helical" evidence="1">
    <location>
        <begin position="12"/>
        <end position="36"/>
    </location>
</feature>
<dbReference type="EMBL" id="AECS01000011">
    <property type="protein sequence ID" value="EFQ04639.1"/>
    <property type="molecule type" value="Genomic_DNA"/>
</dbReference>
<dbReference type="Proteomes" id="UP000003195">
    <property type="component" value="Unassembled WGS sequence"/>
</dbReference>
<protein>
    <submittedName>
        <fullName evidence="2">Uncharacterized protein</fullName>
    </submittedName>
</protein>
<dbReference type="STRING" id="706434.HMPREF9429_00384"/>
<keyword evidence="1" id="KW-0472">Membrane</keyword>
<reference evidence="2 3" key="1">
    <citation type="submission" date="2010-08" db="EMBL/GenBank/DDBJ databases">
        <authorList>
            <person name="Weinstock G."/>
            <person name="Sodergren E."/>
            <person name="Clifton S."/>
            <person name="Fulton L."/>
            <person name="Fulton B."/>
            <person name="Courtney L."/>
            <person name="Fronick C."/>
            <person name="Harrison M."/>
            <person name="Strong C."/>
            <person name="Farmer C."/>
            <person name="Delahaunty K."/>
            <person name="Markovic C."/>
            <person name="Hall O."/>
            <person name="Minx P."/>
            <person name="Tomlinson C."/>
            <person name="Mitreva M."/>
            <person name="Hou S."/>
            <person name="Chen J."/>
            <person name="Wollam A."/>
            <person name="Pepin K.H."/>
            <person name="Johnson M."/>
            <person name="Bhonagiri V."/>
            <person name="Zhang X."/>
            <person name="Suruliraj S."/>
            <person name="Warren W."/>
            <person name="Chinwalla A."/>
            <person name="Mardis E.R."/>
            <person name="Wilson R.K."/>
        </authorList>
    </citation>
    <scope>NUCLEOTIDE SEQUENCE [LARGE SCALE GENOMIC DNA]</scope>
    <source>
        <strain evidence="2 3">F0359</strain>
    </source>
</reference>
<organism evidence="2 3">
    <name type="scientific">Megasphaera micronuciformis F0359</name>
    <dbReference type="NCBI Taxonomy" id="706434"/>
    <lineage>
        <taxon>Bacteria</taxon>
        <taxon>Bacillati</taxon>
        <taxon>Bacillota</taxon>
        <taxon>Negativicutes</taxon>
        <taxon>Veillonellales</taxon>
        <taxon>Veillonellaceae</taxon>
        <taxon>Megasphaera</taxon>
    </lineage>
</organism>
<evidence type="ECO:0000256" key="1">
    <source>
        <dbReference type="SAM" id="Phobius"/>
    </source>
</evidence>
<dbReference type="HOGENOM" id="CLU_2650221_0_0_9"/>
<comment type="caution">
    <text evidence="2">The sequence shown here is derived from an EMBL/GenBank/DDBJ whole genome shotgun (WGS) entry which is preliminary data.</text>
</comment>
<accession>E2ZAC8</accession>
<feature type="transmembrane region" description="Helical" evidence="1">
    <location>
        <begin position="48"/>
        <end position="67"/>
    </location>
</feature>
<keyword evidence="3" id="KW-1185">Reference proteome</keyword>
<evidence type="ECO:0000313" key="3">
    <source>
        <dbReference type="Proteomes" id="UP000003195"/>
    </source>
</evidence>
<keyword evidence="1" id="KW-1133">Transmembrane helix</keyword>
<gene>
    <name evidence="2" type="ORF">HMPREF9429_00384</name>
</gene>
<dbReference type="AlphaFoldDB" id="E2ZAC8"/>
<sequence length="76" mass="8751">MRAMNFIRENGIVIEFVIRTFLLVDFATIILIFLGLCINQEAGVYMTLFYAMALGALLYAGIVKFLFKLIEHWEEA</sequence>
<name>E2ZAC8_9FIRM</name>
<evidence type="ECO:0000313" key="2">
    <source>
        <dbReference type="EMBL" id="EFQ04639.1"/>
    </source>
</evidence>